<evidence type="ECO:0000256" key="1">
    <source>
        <dbReference type="SAM" id="MobiDB-lite"/>
    </source>
</evidence>
<evidence type="ECO:0000313" key="2">
    <source>
        <dbReference type="EMBL" id="KZM28418.1"/>
    </source>
</evidence>
<feature type="compositionally biased region" description="Polar residues" evidence="1">
    <location>
        <begin position="41"/>
        <end position="74"/>
    </location>
</feature>
<proteinExistence type="predicted"/>
<gene>
    <name evidence="2" type="ORF">ST47_g429</name>
</gene>
<feature type="compositionally biased region" description="Basic and acidic residues" evidence="1">
    <location>
        <begin position="76"/>
        <end position="99"/>
    </location>
</feature>
<dbReference type="EMBL" id="JYNV01000019">
    <property type="protein sequence ID" value="KZM28418.1"/>
    <property type="molecule type" value="Genomic_DNA"/>
</dbReference>
<comment type="caution">
    <text evidence="2">The sequence shown here is derived from an EMBL/GenBank/DDBJ whole genome shotgun (WGS) entry which is preliminary data.</text>
</comment>
<sequence length="153" mass="17232">MDHYPEINVEEREYLLSASRQNSGSSIPKAPDFHSPPSLVPSRQSSHTMSSAGAPTSTLLQQQTASHPPSSDATEQPERKDSIHTDEKTAEKLKAEFMRYTDAPPPYSEEQYENKTEEQQLSMRTQDYAKEISRMMGRQLVTGIKTDDTQDKA</sequence>
<reference evidence="2 3" key="1">
    <citation type="journal article" date="2016" name="Sci. Rep.">
        <title>Draft genome sequencing and secretome analysis of fungal phytopathogen Ascochyta rabiei provides insight into the necrotrophic effector repertoire.</title>
        <authorList>
            <person name="Verma S."/>
            <person name="Gazara R.K."/>
            <person name="Nizam S."/>
            <person name="Parween S."/>
            <person name="Chattopadhyay D."/>
            <person name="Verma P.K."/>
        </authorList>
    </citation>
    <scope>NUCLEOTIDE SEQUENCE [LARGE SCALE GENOMIC DNA]</scope>
    <source>
        <strain evidence="2 3">ArDII</strain>
    </source>
</reference>
<name>A0A163M5I5_DIDRA</name>
<dbReference type="OrthoDB" id="3772124at2759"/>
<evidence type="ECO:0000313" key="3">
    <source>
        <dbReference type="Proteomes" id="UP000076837"/>
    </source>
</evidence>
<dbReference type="AlphaFoldDB" id="A0A163M5I5"/>
<protein>
    <submittedName>
        <fullName evidence="2">Uncharacterized protein</fullName>
    </submittedName>
</protein>
<keyword evidence="3" id="KW-1185">Reference proteome</keyword>
<feature type="region of interest" description="Disordered" evidence="1">
    <location>
        <begin position="15"/>
        <end position="122"/>
    </location>
</feature>
<organism evidence="2 3">
    <name type="scientific">Didymella rabiei</name>
    <name type="common">Chickpea ascochyta blight fungus</name>
    <name type="synonym">Mycosphaerella rabiei</name>
    <dbReference type="NCBI Taxonomy" id="5454"/>
    <lineage>
        <taxon>Eukaryota</taxon>
        <taxon>Fungi</taxon>
        <taxon>Dikarya</taxon>
        <taxon>Ascomycota</taxon>
        <taxon>Pezizomycotina</taxon>
        <taxon>Dothideomycetes</taxon>
        <taxon>Pleosporomycetidae</taxon>
        <taxon>Pleosporales</taxon>
        <taxon>Pleosporineae</taxon>
        <taxon>Didymellaceae</taxon>
        <taxon>Ascochyta</taxon>
    </lineage>
</organism>
<dbReference type="Proteomes" id="UP000076837">
    <property type="component" value="Unassembled WGS sequence"/>
</dbReference>
<accession>A0A163M5I5</accession>